<dbReference type="InterPro" id="IPR016024">
    <property type="entry name" value="ARM-type_fold"/>
</dbReference>
<reference evidence="6" key="1">
    <citation type="submission" date="2024-04" db="EMBL/GenBank/DDBJ databases">
        <authorList>
            <person name="Shaw F."/>
            <person name="Minotto A."/>
        </authorList>
    </citation>
    <scope>NUCLEOTIDE SEQUENCE [LARGE SCALE GENOMIC DNA]</scope>
</reference>
<feature type="region of interest" description="Disordered" evidence="2">
    <location>
        <begin position="643"/>
        <end position="667"/>
    </location>
</feature>
<evidence type="ECO:0008006" key="7">
    <source>
        <dbReference type="Google" id="ProtNLM"/>
    </source>
</evidence>
<evidence type="ECO:0000313" key="6">
    <source>
        <dbReference type="Proteomes" id="UP001497453"/>
    </source>
</evidence>
<proteinExistence type="inferred from homology"/>
<dbReference type="Pfam" id="PF10363">
    <property type="entry name" value="RTP1_C1"/>
    <property type="match status" value="1"/>
</dbReference>
<comment type="similarity">
    <text evidence="1">Belongs to the Tango6 family.</text>
</comment>
<dbReference type="EMBL" id="OZ037949">
    <property type="protein sequence ID" value="CAL1711574.1"/>
    <property type="molecule type" value="Genomic_DNA"/>
</dbReference>
<name>A0ABP1DWF6_9APHY</name>
<feature type="domain" description="TANGO6 HEAT repeat" evidence="4">
    <location>
        <begin position="268"/>
        <end position="433"/>
    </location>
</feature>
<dbReference type="PANTHER" id="PTHR20959:SF1">
    <property type="entry name" value="TRANSPORT AND GOLGI ORGANIZATION PROTEIN 6 HOMOLOG"/>
    <property type="match status" value="1"/>
</dbReference>
<dbReference type="Gene3D" id="1.25.10.10">
    <property type="entry name" value="Leucine-rich Repeat Variant"/>
    <property type="match status" value="1"/>
</dbReference>
<dbReference type="Pfam" id="PF23565">
    <property type="entry name" value="ARM_TANGO6"/>
    <property type="match status" value="1"/>
</dbReference>
<dbReference type="InterPro" id="IPR019451">
    <property type="entry name" value="Rtp1_C1"/>
</dbReference>
<keyword evidence="6" id="KW-1185">Reference proteome</keyword>
<feature type="domain" description="RNA polymerase II assembly factor Rtp1 C-terminal" evidence="3">
    <location>
        <begin position="753"/>
        <end position="880"/>
    </location>
</feature>
<dbReference type="Proteomes" id="UP001497453">
    <property type="component" value="Chromosome 6"/>
</dbReference>
<evidence type="ECO:0000256" key="1">
    <source>
        <dbReference type="ARBA" id="ARBA00005724"/>
    </source>
</evidence>
<evidence type="ECO:0000259" key="3">
    <source>
        <dbReference type="Pfam" id="PF10363"/>
    </source>
</evidence>
<organism evidence="5 6">
    <name type="scientific">Somion occarium</name>
    <dbReference type="NCBI Taxonomy" id="3059160"/>
    <lineage>
        <taxon>Eukaryota</taxon>
        <taxon>Fungi</taxon>
        <taxon>Dikarya</taxon>
        <taxon>Basidiomycota</taxon>
        <taxon>Agaricomycotina</taxon>
        <taxon>Agaricomycetes</taxon>
        <taxon>Polyporales</taxon>
        <taxon>Cerrenaceae</taxon>
        <taxon>Somion</taxon>
    </lineage>
</organism>
<dbReference type="SUPFAM" id="SSF48371">
    <property type="entry name" value="ARM repeat"/>
    <property type="match status" value="1"/>
</dbReference>
<protein>
    <recommendedName>
        <fullName evidence="7">RNA polymerase II assembly factor Rtp1 C-terminal domain-containing protein</fullName>
    </recommendedName>
</protein>
<dbReference type="InterPro" id="IPR039600">
    <property type="entry name" value="TANGO6/Rtp1"/>
</dbReference>
<dbReference type="PANTHER" id="PTHR20959">
    <property type="entry name" value="TRANSPORT AND GOLGI ORGANIZATION PROTEIN 6 FAMILY MEMBER"/>
    <property type="match status" value="1"/>
</dbReference>
<evidence type="ECO:0000256" key="2">
    <source>
        <dbReference type="SAM" id="MobiDB-lite"/>
    </source>
</evidence>
<dbReference type="InterPro" id="IPR057407">
    <property type="entry name" value="HEAT_TANGO6"/>
</dbReference>
<dbReference type="InterPro" id="IPR011989">
    <property type="entry name" value="ARM-like"/>
</dbReference>
<accession>A0ABP1DWF6</accession>
<gene>
    <name evidence="5" type="ORF">GFSPODELE1_LOCUS8407</name>
</gene>
<evidence type="ECO:0000313" key="5">
    <source>
        <dbReference type="EMBL" id="CAL1711574.1"/>
    </source>
</evidence>
<sequence length="1062" mass="116076">MQSPELVSTIAAGAHLAGSSRTEATSDLKSVLTSRLTQYEQTLGRSPTDRSDKTLEEVQLETASEALHVVSLVQILINRPNDKPNETQETSTEATPQDGYMIGTRDLAYMRTLLSITVKWGLEPLLQRVTAGIPSTMPVGARKSGVQVIDLTTVPENYKLLVSLIDQLLGIILPSGVSGPIPSTHISVLILDNYLPDLFKPCITLGWLPKSQATESVMPVDHLRSVVIHLISILPVSKSINALTCVLTDSSMLPYVRKTCSFLLGRQLLRPHGVQGLFIGIFGEEEESGETAPLEKLEHVSRLLQAVPKGIQEADYYKNITSQVVAVLSSVDQTMPSAHKRAAAFTLSRFLGSEANQKSNIASRILLPMLQRPFLQVTRQSSEFIQDSTSQEFSPSKALSTIQTLLINTDPSPTLISSLLTPIIPSLYSLLSTLEEHRTSDPALKMTVSGLLSTWGRLVGTEEGIASIWLVIEGEGGYWKVDVAGEVTRIEESENRLHSLSLFTPEDVRKAEEAGEFDADANILHLRPDPVHFVRYLKSIDRPDVTSDIFVKLLEAYRGSKGTSDSDPMRTLLYLQIVMQIQSQLSSDDSSMNILKKPGHILTFIKHALETATAAPVATSAMRQPKLKSSGVRMEDLRIVEEEEPEIEEADSDNEAEAASDVESGEDDMTATAVNLLLSILEANPDLSIQTTPILDEMFDLLDRLAKTGPENIKPLAREARMVLIARLASSSTPSASAKSRRTPAEESAQETYQKALKLLQDPLLPVRAHGLLLLRQLVSSRSTKEGKLEPPAIDRALIPGILSIFLQSLQDDDSYIFLNAVQGLSAMVDGFGKDTLKGLLDLYAQGLEGVGGTAMTKHDVDQRTRIGEALGQVIRRCADALPVYADVLVPPLFRIVRTSYLPTILRTSALSLLAQCANTNTLALLPYTTELIEAMIDLLQIESVPVKPSAPHAGPEKQFDMPAEKETSKATVDTQPTAANSKFPPLRRAALYFLSMLTRAYIEQMSDVCTRVTYILPAPLVRRAKLTVGYVAVTDEDSVVRVMAKEVLEGFDGIDEGMLGI</sequence>
<evidence type="ECO:0000259" key="4">
    <source>
        <dbReference type="Pfam" id="PF23565"/>
    </source>
</evidence>